<dbReference type="EMBL" id="KV428055">
    <property type="protein sequence ID" value="KZT38907.1"/>
    <property type="molecule type" value="Genomic_DNA"/>
</dbReference>
<organism evidence="2 3">
    <name type="scientific">Sistotremastrum suecicum HHB10207 ss-3</name>
    <dbReference type="NCBI Taxonomy" id="1314776"/>
    <lineage>
        <taxon>Eukaryota</taxon>
        <taxon>Fungi</taxon>
        <taxon>Dikarya</taxon>
        <taxon>Basidiomycota</taxon>
        <taxon>Agaricomycotina</taxon>
        <taxon>Agaricomycetes</taxon>
        <taxon>Sistotremastrales</taxon>
        <taxon>Sistotremastraceae</taxon>
        <taxon>Sistotremastrum</taxon>
    </lineage>
</organism>
<evidence type="ECO:0000256" key="1">
    <source>
        <dbReference type="SAM" id="MobiDB-lite"/>
    </source>
</evidence>
<gene>
    <name evidence="2" type="ORF">SISSUDRAFT_1128481</name>
</gene>
<accession>A0A166DUJ3</accession>
<protein>
    <submittedName>
        <fullName evidence="2">Uncharacterized protein</fullName>
    </submittedName>
</protein>
<reference evidence="2 3" key="1">
    <citation type="journal article" date="2016" name="Mol. Biol. Evol.">
        <title>Comparative Genomics of Early-Diverging Mushroom-Forming Fungi Provides Insights into the Origins of Lignocellulose Decay Capabilities.</title>
        <authorList>
            <person name="Nagy L.G."/>
            <person name="Riley R."/>
            <person name="Tritt A."/>
            <person name="Adam C."/>
            <person name="Daum C."/>
            <person name="Floudas D."/>
            <person name="Sun H."/>
            <person name="Yadav J.S."/>
            <person name="Pangilinan J."/>
            <person name="Larsson K.H."/>
            <person name="Matsuura K."/>
            <person name="Barry K."/>
            <person name="Labutti K."/>
            <person name="Kuo R."/>
            <person name="Ohm R.A."/>
            <person name="Bhattacharya S.S."/>
            <person name="Shirouzu T."/>
            <person name="Yoshinaga Y."/>
            <person name="Martin F.M."/>
            <person name="Grigoriev I.V."/>
            <person name="Hibbett D.S."/>
        </authorList>
    </citation>
    <scope>NUCLEOTIDE SEQUENCE [LARGE SCALE GENOMIC DNA]</scope>
    <source>
        <strain evidence="2 3">HHB10207 ss-3</strain>
    </source>
</reference>
<dbReference type="Proteomes" id="UP000076798">
    <property type="component" value="Unassembled WGS sequence"/>
</dbReference>
<feature type="region of interest" description="Disordered" evidence="1">
    <location>
        <begin position="42"/>
        <end position="74"/>
    </location>
</feature>
<sequence length="130" mass="14194">MSFQTSSTSNLIASSSSSPRDWEASLAALQSSFGINGQAPCLPTFSKSSKRSTKIPQKSSRGPTPSPEPFQGSREEIVPEWSATLITLAIGISYDISTTTYIYSSYNFATEIVRDSRDIYLVTTTSIMIY</sequence>
<keyword evidence="3" id="KW-1185">Reference proteome</keyword>
<dbReference type="AlphaFoldDB" id="A0A166DUJ3"/>
<evidence type="ECO:0000313" key="2">
    <source>
        <dbReference type="EMBL" id="KZT38907.1"/>
    </source>
</evidence>
<feature type="compositionally biased region" description="Polar residues" evidence="1">
    <location>
        <begin position="54"/>
        <end position="63"/>
    </location>
</feature>
<proteinExistence type="predicted"/>
<name>A0A166DUJ3_9AGAM</name>
<evidence type="ECO:0000313" key="3">
    <source>
        <dbReference type="Proteomes" id="UP000076798"/>
    </source>
</evidence>